<evidence type="ECO:0000256" key="2">
    <source>
        <dbReference type="SAM" id="Phobius"/>
    </source>
</evidence>
<organism evidence="3 4">
    <name type="scientific">Neobacillus bataviensis</name>
    <dbReference type="NCBI Taxonomy" id="220685"/>
    <lineage>
        <taxon>Bacteria</taxon>
        <taxon>Bacillati</taxon>
        <taxon>Bacillota</taxon>
        <taxon>Bacilli</taxon>
        <taxon>Bacillales</taxon>
        <taxon>Bacillaceae</taxon>
        <taxon>Neobacillus</taxon>
    </lineage>
</organism>
<feature type="compositionally biased region" description="Basic and acidic residues" evidence="1">
    <location>
        <begin position="16"/>
        <end position="33"/>
    </location>
</feature>
<sequence>MDKPNKGNTIKIKLNGETKTFEEEPKKIDREPNIEPIPSVIEIDSNKLENDGFLETAATQESVDESFDWIIPESSDQDIEEFTIAVDKKTKKPSLPKISSFSTNPKKKKDRNIVTIVTSVAFAILIGTTIGFVMLKLVITGPSGKAGTQTIPTVAEENGNTTVDNTGEKSSNAITLDQMTTYVIQGGVFSSKDGAKETSTEVTSKGVPSQLVEMSGKQYLFLGVADSIETAKSLGIQYKADGVEDVFAKPLLLDEKQVSGLNDKEKSFLKNVPTIYETLSLATSTALLNNELSKESTKAITGLEEQLKTSGLKNAKVTKIKTELTTAADKLNTYQKSKSKKSLSQAQQHLLNFLSAYYSL</sequence>
<feature type="transmembrane region" description="Helical" evidence="2">
    <location>
        <begin position="113"/>
        <end position="135"/>
    </location>
</feature>
<feature type="region of interest" description="Disordered" evidence="1">
    <location>
        <begin position="16"/>
        <end position="36"/>
    </location>
</feature>
<dbReference type="EMBL" id="VIVN01000004">
    <property type="protein sequence ID" value="TWE02552.1"/>
    <property type="molecule type" value="Genomic_DNA"/>
</dbReference>
<dbReference type="InterPro" id="IPR036680">
    <property type="entry name" value="SPOR-like_sf"/>
</dbReference>
<protein>
    <submittedName>
        <fullName evidence="3">Stage II sporulation protein B</fullName>
    </submittedName>
</protein>
<evidence type="ECO:0000313" key="4">
    <source>
        <dbReference type="Proteomes" id="UP000319671"/>
    </source>
</evidence>
<keyword evidence="2" id="KW-0812">Transmembrane</keyword>
<dbReference type="SUPFAM" id="SSF110997">
    <property type="entry name" value="Sporulation related repeat"/>
    <property type="match status" value="1"/>
</dbReference>
<keyword evidence="4" id="KW-1185">Reference proteome</keyword>
<name>A0A561DGN8_9BACI</name>
<reference evidence="3 4" key="1">
    <citation type="submission" date="2019-06" db="EMBL/GenBank/DDBJ databases">
        <title>Sorghum-associated microbial communities from plants grown in Nebraska, USA.</title>
        <authorList>
            <person name="Schachtman D."/>
        </authorList>
    </citation>
    <scope>NUCLEOTIDE SEQUENCE [LARGE SCALE GENOMIC DNA]</scope>
    <source>
        <strain evidence="3 4">2482</strain>
    </source>
</reference>
<proteinExistence type="predicted"/>
<gene>
    <name evidence="3" type="ORF">FB550_10496</name>
</gene>
<evidence type="ECO:0000256" key="1">
    <source>
        <dbReference type="SAM" id="MobiDB-lite"/>
    </source>
</evidence>
<accession>A0A561DGN8</accession>
<dbReference type="AlphaFoldDB" id="A0A561DGN8"/>
<evidence type="ECO:0000313" key="3">
    <source>
        <dbReference type="EMBL" id="TWE02552.1"/>
    </source>
</evidence>
<dbReference type="Proteomes" id="UP000319671">
    <property type="component" value="Unassembled WGS sequence"/>
</dbReference>
<keyword evidence="2" id="KW-1133">Transmembrane helix</keyword>
<dbReference type="RefSeq" id="WP_144564263.1">
    <property type="nucleotide sequence ID" value="NZ_VIVN01000004.1"/>
</dbReference>
<comment type="caution">
    <text evidence="3">The sequence shown here is derived from an EMBL/GenBank/DDBJ whole genome shotgun (WGS) entry which is preliminary data.</text>
</comment>
<dbReference type="GO" id="GO:0042834">
    <property type="term" value="F:peptidoglycan binding"/>
    <property type="evidence" value="ECO:0007669"/>
    <property type="project" value="InterPro"/>
</dbReference>
<keyword evidence="2" id="KW-0472">Membrane</keyword>